<dbReference type="Proteomes" id="UP000018837">
    <property type="component" value="Unassembled WGS sequence"/>
</dbReference>
<evidence type="ECO:0000313" key="1">
    <source>
        <dbReference type="EMBL" id="ETK01691.1"/>
    </source>
</evidence>
<reference evidence="1 2" key="1">
    <citation type="submission" date="2013-11" db="EMBL/GenBank/DDBJ databases">
        <title>Single cell genomics of uncultured Tannerella BU063 (oral taxon 286).</title>
        <authorList>
            <person name="Beall C.J."/>
            <person name="Campbell A.G."/>
            <person name="Griffen A.L."/>
            <person name="Podar M."/>
            <person name="Leys E.J."/>
        </authorList>
    </citation>
    <scope>NUCLEOTIDE SEQUENCE [LARGE SCALE GENOMIC DNA]</scope>
    <source>
        <strain evidence="1">Cell 2</strain>
    </source>
</reference>
<accession>W2C5I4</accession>
<gene>
    <name evidence="1" type="ORF">N425_08480</name>
</gene>
<proteinExistence type="predicted"/>
<evidence type="ECO:0000313" key="2">
    <source>
        <dbReference type="Proteomes" id="UP000018837"/>
    </source>
</evidence>
<dbReference type="EMBL" id="AYUF01000468">
    <property type="protein sequence ID" value="ETK01691.1"/>
    <property type="molecule type" value="Genomic_DNA"/>
</dbReference>
<comment type="caution">
    <text evidence="1">The sequence shown here is derived from an EMBL/GenBank/DDBJ whole genome shotgun (WGS) entry which is preliminary data.</text>
</comment>
<name>W2C5I4_9BACT</name>
<protein>
    <submittedName>
        <fullName evidence="1">Uncharacterized protein</fullName>
    </submittedName>
</protein>
<dbReference type="AlphaFoldDB" id="W2C5I4"/>
<organism evidence="1 2">
    <name type="scientific">Tannerella sp. oral taxon BU063 isolate Cell 2</name>
    <dbReference type="NCBI Taxonomy" id="1411148"/>
    <lineage>
        <taxon>Bacteria</taxon>
        <taxon>Pseudomonadati</taxon>
        <taxon>Bacteroidota</taxon>
        <taxon>Bacteroidia</taxon>
        <taxon>Bacteroidales</taxon>
        <taxon>Tannerellaceae</taxon>
        <taxon>Tannerella</taxon>
    </lineage>
</organism>
<sequence>MIVVMMDNTMVLILLYGKKRGQRYARGCNAKVAIRLLLFFG</sequence>